<dbReference type="GO" id="GO:1990281">
    <property type="term" value="C:efflux pump complex"/>
    <property type="evidence" value="ECO:0007669"/>
    <property type="project" value="TreeGrafter"/>
</dbReference>
<dbReference type="GO" id="GO:0015562">
    <property type="term" value="F:efflux transmembrane transporter activity"/>
    <property type="evidence" value="ECO:0007669"/>
    <property type="project" value="InterPro"/>
</dbReference>
<feature type="coiled-coil region" evidence="8">
    <location>
        <begin position="327"/>
        <end position="354"/>
    </location>
</feature>
<keyword evidence="10" id="KW-1185">Reference proteome</keyword>
<comment type="subcellular location">
    <subcellularLocation>
        <location evidence="1">Cell outer membrane</location>
    </subcellularLocation>
</comment>
<dbReference type="GO" id="GO:0015288">
    <property type="term" value="F:porin activity"/>
    <property type="evidence" value="ECO:0007669"/>
    <property type="project" value="TreeGrafter"/>
</dbReference>
<evidence type="ECO:0000256" key="3">
    <source>
        <dbReference type="ARBA" id="ARBA00022448"/>
    </source>
</evidence>
<proteinExistence type="inferred from homology"/>
<evidence type="ECO:0000256" key="7">
    <source>
        <dbReference type="ARBA" id="ARBA00023237"/>
    </source>
</evidence>
<evidence type="ECO:0000256" key="6">
    <source>
        <dbReference type="ARBA" id="ARBA00023136"/>
    </source>
</evidence>
<keyword evidence="7" id="KW-0998">Cell outer membrane</keyword>
<gene>
    <name evidence="9" type="ORF">GM418_24320</name>
</gene>
<dbReference type="InterPro" id="IPR003423">
    <property type="entry name" value="OMP_efflux"/>
</dbReference>
<dbReference type="GO" id="GO:0009279">
    <property type="term" value="C:cell outer membrane"/>
    <property type="evidence" value="ECO:0007669"/>
    <property type="project" value="UniProtKB-SubCell"/>
</dbReference>
<evidence type="ECO:0000313" key="9">
    <source>
        <dbReference type="EMBL" id="QGY46670.1"/>
    </source>
</evidence>
<dbReference type="Proteomes" id="UP000428260">
    <property type="component" value="Chromosome"/>
</dbReference>
<evidence type="ECO:0000313" key="10">
    <source>
        <dbReference type="Proteomes" id="UP000428260"/>
    </source>
</evidence>
<dbReference type="RefSeq" id="WP_158869798.1">
    <property type="nucleotide sequence ID" value="NZ_CP046401.1"/>
</dbReference>
<keyword evidence="6" id="KW-0472">Membrane</keyword>
<dbReference type="Gene3D" id="1.20.1600.10">
    <property type="entry name" value="Outer membrane efflux proteins (OEP)"/>
    <property type="match status" value="1"/>
</dbReference>
<sequence length="434" mass="48892">MKRKQITFFILGLLLFHGVYAQEKLTLDIEAAKEYALNFNKTVKNSGLSVVQSQEQLREAIASGLPQVNATTDYSNSLGAEISIQFDENAPASKIPIKPTSNFNLQVGQLIFNGSYIVGIQTAKLYQKMTEKNLEKTEQDIVSQVIESYYLVLVSGESLKILEANMENLREIYKKTEPMVSVGMMEKVELDQLSVQVNSLSNALKSAERQYEMTQNMLRLQLGVSADTELELTEKLGDIMGDTNLNPAVEGSFDIVQNIDYQLMNVQEDMSEKQVDLQKAAYLPTVSGYYNYTYKILKPAFDMSPAHMVGLQMNIPVFSSGERRAKVRQAKIDLETAKNNKAMLEDQLSIQYKQLKFNLLSAIESFETQKKNVEVSREVYKSLKTKYEQGVISSLELTTADNNYLNAESDYLTSMLEVLRAQNELNTLTGIVNN</sequence>
<accession>A0A6I6JZR4</accession>
<dbReference type="InterPro" id="IPR051906">
    <property type="entry name" value="TolC-like"/>
</dbReference>
<organism evidence="9 10">
    <name type="scientific">Maribellus comscasis</name>
    <dbReference type="NCBI Taxonomy" id="2681766"/>
    <lineage>
        <taxon>Bacteria</taxon>
        <taxon>Pseudomonadati</taxon>
        <taxon>Bacteroidota</taxon>
        <taxon>Bacteroidia</taxon>
        <taxon>Marinilabiliales</taxon>
        <taxon>Prolixibacteraceae</taxon>
        <taxon>Maribellus</taxon>
    </lineage>
</organism>
<evidence type="ECO:0000256" key="8">
    <source>
        <dbReference type="SAM" id="Coils"/>
    </source>
</evidence>
<evidence type="ECO:0000256" key="1">
    <source>
        <dbReference type="ARBA" id="ARBA00004442"/>
    </source>
</evidence>
<dbReference type="PANTHER" id="PTHR30026:SF20">
    <property type="entry name" value="OUTER MEMBRANE PROTEIN TOLC"/>
    <property type="match status" value="1"/>
</dbReference>
<evidence type="ECO:0000256" key="5">
    <source>
        <dbReference type="ARBA" id="ARBA00022692"/>
    </source>
</evidence>
<dbReference type="PANTHER" id="PTHR30026">
    <property type="entry name" value="OUTER MEMBRANE PROTEIN TOLC"/>
    <property type="match status" value="1"/>
</dbReference>
<evidence type="ECO:0000256" key="2">
    <source>
        <dbReference type="ARBA" id="ARBA00007613"/>
    </source>
</evidence>
<name>A0A6I6JZR4_9BACT</name>
<keyword evidence="3" id="KW-0813">Transport</keyword>
<evidence type="ECO:0000256" key="4">
    <source>
        <dbReference type="ARBA" id="ARBA00022452"/>
    </source>
</evidence>
<dbReference type="Pfam" id="PF02321">
    <property type="entry name" value="OEP"/>
    <property type="match status" value="2"/>
</dbReference>
<dbReference type="EMBL" id="CP046401">
    <property type="protein sequence ID" value="QGY46670.1"/>
    <property type="molecule type" value="Genomic_DNA"/>
</dbReference>
<reference evidence="9 10" key="1">
    <citation type="submission" date="2019-11" db="EMBL/GenBank/DDBJ databases">
        <authorList>
            <person name="Zheng R.K."/>
            <person name="Sun C.M."/>
        </authorList>
    </citation>
    <scope>NUCLEOTIDE SEQUENCE [LARGE SCALE GENOMIC DNA]</scope>
    <source>
        <strain evidence="9 10">WC007</strain>
    </source>
</reference>
<dbReference type="SUPFAM" id="SSF56954">
    <property type="entry name" value="Outer membrane efflux proteins (OEP)"/>
    <property type="match status" value="1"/>
</dbReference>
<dbReference type="KEGG" id="mcos:GM418_24320"/>
<keyword evidence="5" id="KW-0812">Transmembrane</keyword>
<feature type="coiled-coil region" evidence="8">
    <location>
        <begin position="190"/>
        <end position="217"/>
    </location>
</feature>
<keyword evidence="4" id="KW-1134">Transmembrane beta strand</keyword>
<comment type="similarity">
    <text evidence="2">Belongs to the outer membrane factor (OMF) (TC 1.B.17) family.</text>
</comment>
<keyword evidence="8" id="KW-0175">Coiled coil</keyword>
<dbReference type="AlphaFoldDB" id="A0A6I6JZR4"/>
<protein>
    <submittedName>
        <fullName evidence="9">TolC family protein</fullName>
    </submittedName>
</protein>